<dbReference type="InterPro" id="IPR043724">
    <property type="entry name" value="DUF5666"/>
</dbReference>
<name>A0A5M6IW60_9PROT</name>
<dbReference type="RefSeq" id="WP_150040379.1">
    <property type="nucleotide sequence ID" value="NZ_OW485601.1"/>
</dbReference>
<dbReference type="Proteomes" id="UP000325255">
    <property type="component" value="Unassembled WGS sequence"/>
</dbReference>
<keyword evidence="4" id="KW-1185">Reference proteome</keyword>
<sequence length="461" mass="47160">MRPGDKGLRHLIGLLMLVLPVACAPQARRDVPALQDGPTAARVCRVGPDDGPPVAGGTAGDARTVRQAERGIGGTGLSSDATLQAERGIGGTGIVAVITGFASVCLGGREVMLDDDTVVSMDGAAASTPALRAGQLAIVEATGAGTELRARRVQVRHEVSGPVEGLDAGNMLRVAGQQVAVTADTLGERSPAAGWWVRVSGLRRPDGSVLATRVDRMEPGPVTVHGPLRQVGRTLRIGTLTLRPETAAIPGHAVIASGRYIDGVLHADTLAPDLLVTDPAAYFRPDTRHVLFETYVTGLGGTLEFGAGTRVAASPGLGIGWPQRAIVQLDRHEDGSLRATRLHESGAGSGDGKNPAVSAGDNHRPRSQRGQAAPGNHPGRPSDAAVARFEPAPVPNRMPSLDGSSGSLGERQGRQGTLPGERQGERAASGPGFGSFAADPLVGAPGSPGAASGGRMRSNLP</sequence>
<feature type="domain" description="DUF5666" evidence="2">
    <location>
        <begin position="93"/>
        <end position="153"/>
    </location>
</feature>
<protein>
    <recommendedName>
        <fullName evidence="2">DUF5666 domain-containing protein</fullName>
    </recommendedName>
</protein>
<reference evidence="3 4" key="1">
    <citation type="submission" date="2019-09" db="EMBL/GenBank/DDBJ databases">
        <title>Genome sequence of Rhodovastum atsumiense, a diverse member of the Acetobacteraceae family of non-sulfur purple photosynthetic bacteria.</title>
        <authorList>
            <person name="Meyer T."/>
            <person name="Kyndt J."/>
        </authorList>
    </citation>
    <scope>NUCLEOTIDE SEQUENCE [LARGE SCALE GENOMIC DNA]</scope>
    <source>
        <strain evidence="3 4">DSM 21279</strain>
    </source>
</reference>
<organism evidence="3 4">
    <name type="scientific">Rhodovastum atsumiense</name>
    <dbReference type="NCBI Taxonomy" id="504468"/>
    <lineage>
        <taxon>Bacteria</taxon>
        <taxon>Pseudomonadati</taxon>
        <taxon>Pseudomonadota</taxon>
        <taxon>Alphaproteobacteria</taxon>
        <taxon>Acetobacterales</taxon>
        <taxon>Acetobacteraceae</taxon>
        <taxon>Rhodovastum</taxon>
    </lineage>
</organism>
<dbReference type="EMBL" id="VWPK01000011">
    <property type="protein sequence ID" value="KAA5612564.1"/>
    <property type="molecule type" value="Genomic_DNA"/>
</dbReference>
<comment type="caution">
    <text evidence="3">The sequence shown here is derived from an EMBL/GenBank/DDBJ whole genome shotgun (WGS) entry which is preliminary data.</text>
</comment>
<evidence type="ECO:0000259" key="2">
    <source>
        <dbReference type="Pfam" id="PF18914"/>
    </source>
</evidence>
<evidence type="ECO:0000256" key="1">
    <source>
        <dbReference type="SAM" id="MobiDB-lite"/>
    </source>
</evidence>
<feature type="compositionally biased region" description="Low complexity" evidence="1">
    <location>
        <begin position="427"/>
        <end position="454"/>
    </location>
</feature>
<dbReference type="OrthoDB" id="7271690at2"/>
<proteinExistence type="predicted"/>
<gene>
    <name evidence="3" type="ORF">F1189_08900</name>
</gene>
<feature type="domain" description="DUF5666" evidence="2">
    <location>
        <begin position="161"/>
        <end position="214"/>
    </location>
</feature>
<evidence type="ECO:0000313" key="4">
    <source>
        <dbReference type="Proteomes" id="UP000325255"/>
    </source>
</evidence>
<dbReference type="AlphaFoldDB" id="A0A5M6IW60"/>
<accession>A0A5M6IW60</accession>
<feature type="region of interest" description="Disordered" evidence="1">
    <location>
        <begin position="341"/>
        <end position="461"/>
    </location>
</feature>
<evidence type="ECO:0000313" key="3">
    <source>
        <dbReference type="EMBL" id="KAA5612564.1"/>
    </source>
</evidence>
<dbReference type="Pfam" id="PF18914">
    <property type="entry name" value="DUF5666"/>
    <property type="match status" value="2"/>
</dbReference>